<protein>
    <submittedName>
        <fullName evidence="2">DUF6896 domain-containing protein</fullName>
    </submittedName>
</protein>
<evidence type="ECO:0000313" key="3">
    <source>
        <dbReference type="Proteomes" id="UP001612415"/>
    </source>
</evidence>
<organism evidence="2 3">
    <name type="scientific">Streptomyces cellulosae</name>
    <dbReference type="NCBI Taxonomy" id="1968"/>
    <lineage>
        <taxon>Bacteria</taxon>
        <taxon>Bacillati</taxon>
        <taxon>Actinomycetota</taxon>
        <taxon>Actinomycetes</taxon>
        <taxon>Kitasatosporales</taxon>
        <taxon>Streptomycetaceae</taxon>
        <taxon>Streptomyces</taxon>
    </lineage>
</organism>
<dbReference type="RefSeq" id="WP_398656537.1">
    <property type="nucleotide sequence ID" value="NZ_JBITDC010000004.1"/>
</dbReference>
<gene>
    <name evidence="2" type="ORF">ACIA8P_13905</name>
</gene>
<evidence type="ECO:0000313" key="2">
    <source>
        <dbReference type="EMBL" id="MFI5675753.1"/>
    </source>
</evidence>
<evidence type="ECO:0000259" key="1">
    <source>
        <dbReference type="Pfam" id="PF21837"/>
    </source>
</evidence>
<dbReference type="Proteomes" id="UP001612415">
    <property type="component" value="Unassembled WGS sequence"/>
</dbReference>
<proteinExistence type="predicted"/>
<keyword evidence="3" id="KW-1185">Reference proteome</keyword>
<name>A0ABW7Y2I3_STRCE</name>
<dbReference type="InterPro" id="IPR054191">
    <property type="entry name" value="DUF6896"/>
</dbReference>
<accession>A0ABW7Y2I3</accession>
<comment type="caution">
    <text evidence="2">The sequence shown here is derived from an EMBL/GenBank/DDBJ whole genome shotgun (WGS) entry which is preliminary data.</text>
</comment>
<sequence length="135" mass="14538">MTTARDLVLGYVSALNAVDEAMRGAIPSLERLADVVGLARSHRISRTGQVGTYSYKVHGAGCRFISANGSAVDVDFAADGKEIFDLWRLHCYGQSLPEPVDATDYDLLSAVESLQPLLTEVQPGWFSLAKAEHAA</sequence>
<feature type="domain" description="DUF6896" evidence="1">
    <location>
        <begin position="5"/>
        <end position="114"/>
    </location>
</feature>
<dbReference type="EMBL" id="JBITDC010000004">
    <property type="protein sequence ID" value="MFI5675753.1"/>
    <property type="molecule type" value="Genomic_DNA"/>
</dbReference>
<reference evidence="2 3" key="1">
    <citation type="submission" date="2024-10" db="EMBL/GenBank/DDBJ databases">
        <title>The Natural Products Discovery Center: Release of the First 8490 Sequenced Strains for Exploring Actinobacteria Biosynthetic Diversity.</title>
        <authorList>
            <person name="Kalkreuter E."/>
            <person name="Kautsar S.A."/>
            <person name="Yang D."/>
            <person name="Bader C.D."/>
            <person name="Teijaro C.N."/>
            <person name="Fluegel L."/>
            <person name="Davis C.M."/>
            <person name="Simpson J.R."/>
            <person name="Lauterbach L."/>
            <person name="Steele A.D."/>
            <person name="Gui C."/>
            <person name="Meng S."/>
            <person name="Li G."/>
            <person name="Viehrig K."/>
            <person name="Ye F."/>
            <person name="Su P."/>
            <person name="Kiefer A.F."/>
            <person name="Nichols A."/>
            <person name="Cepeda A.J."/>
            <person name="Yan W."/>
            <person name="Fan B."/>
            <person name="Jiang Y."/>
            <person name="Adhikari A."/>
            <person name="Zheng C.-J."/>
            <person name="Schuster L."/>
            <person name="Cowan T.M."/>
            <person name="Smanski M.J."/>
            <person name="Chevrette M.G."/>
            <person name="De Carvalho L.P.S."/>
            <person name="Shen B."/>
        </authorList>
    </citation>
    <scope>NUCLEOTIDE SEQUENCE [LARGE SCALE GENOMIC DNA]</scope>
    <source>
        <strain evidence="2 3">NPDC051599</strain>
    </source>
</reference>
<dbReference type="Pfam" id="PF21837">
    <property type="entry name" value="DUF6896"/>
    <property type="match status" value="1"/>
</dbReference>